<dbReference type="EMBL" id="JASCZI010092255">
    <property type="protein sequence ID" value="MED6152120.1"/>
    <property type="molecule type" value="Genomic_DNA"/>
</dbReference>
<comment type="caution">
    <text evidence="2">The sequence shown here is derived from an EMBL/GenBank/DDBJ whole genome shotgun (WGS) entry which is preliminary data.</text>
</comment>
<evidence type="ECO:0000313" key="3">
    <source>
        <dbReference type="Proteomes" id="UP001341840"/>
    </source>
</evidence>
<feature type="region of interest" description="Disordered" evidence="1">
    <location>
        <begin position="47"/>
        <end position="132"/>
    </location>
</feature>
<protein>
    <submittedName>
        <fullName evidence="2">Uncharacterized protein</fullName>
    </submittedName>
</protein>
<name>A0ABU6TV85_9FABA</name>
<feature type="region of interest" description="Disordered" evidence="1">
    <location>
        <begin position="182"/>
        <end position="245"/>
    </location>
</feature>
<dbReference type="Proteomes" id="UP001341840">
    <property type="component" value="Unassembled WGS sequence"/>
</dbReference>
<reference evidence="2 3" key="1">
    <citation type="journal article" date="2023" name="Plants (Basel)">
        <title>Bridging the Gap: Combining Genomics and Transcriptomics Approaches to Understand Stylosanthes scabra, an Orphan Legume from the Brazilian Caatinga.</title>
        <authorList>
            <person name="Ferreira-Neto J.R.C."/>
            <person name="da Silva M.D."/>
            <person name="Binneck E."/>
            <person name="de Melo N.F."/>
            <person name="da Silva R.H."/>
            <person name="de Melo A.L.T.M."/>
            <person name="Pandolfi V."/>
            <person name="Bustamante F.O."/>
            <person name="Brasileiro-Vidal A.C."/>
            <person name="Benko-Iseppon A.M."/>
        </authorList>
    </citation>
    <scope>NUCLEOTIDE SEQUENCE [LARGE SCALE GENOMIC DNA]</scope>
    <source>
        <tissue evidence="2">Leaves</tissue>
    </source>
</reference>
<proteinExistence type="predicted"/>
<evidence type="ECO:0000313" key="2">
    <source>
        <dbReference type="EMBL" id="MED6152120.1"/>
    </source>
</evidence>
<evidence type="ECO:0000256" key="1">
    <source>
        <dbReference type="SAM" id="MobiDB-lite"/>
    </source>
</evidence>
<gene>
    <name evidence="2" type="ORF">PIB30_088895</name>
</gene>
<feature type="compositionally biased region" description="Polar residues" evidence="1">
    <location>
        <begin position="185"/>
        <end position="206"/>
    </location>
</feature>
<organism evidence="2 3">
    <name type="scientific">Stylosanthes scabra</name>
    <dbReference type="NCBI Taxonomy" id="79078"/>
    <lineage>
        <taxon>Eukaryota</taxon>
        <taxon>Viridiplantae</taxon>
        <taxon>Streptophyta</taxon>
        <taxon>Embryophyta</taxon>
        <taxon>Tracheophyta</taxon>
        <taxon>Spermatophyta</taxon>
        <taxon>Magnoliopsida</taxon>
        <taxon>eudicotyledons</taxon>
        <taxon>Gunneridae</taxon>
        <taxon>Pentapetalae</taxon>
        <taxon>rosids</taxon>
        <taxon>fabids</taxon>
        <taxon>Fabales</taxon>
        <taxon>Fabaceae</taxon>
        <taxon>Papilionoideae</taxon>
        <taxon>50 kb inversion clade</taxon>
        <taxon>dalbergioids sensu lato</taxon>
        <taxon>Dalbergieae</taxon>
        <taxon>Pterocarpus clade</taxon>
        <taxon>Stylosanthes</taxon>
    </lineage>
</organism>
<keyword evidence="3" id="KW-1185">Reference proteome</keyword>
<feature type="compositionally biased region" description="Basic residues" evidence="1">
    <location>
        <begin position="58"/>
        <end position="82"/>
    </location>
</feature>
<feature type="compositionally biased region" description="Basic residues" evidence="1">
    <location>
        <begin position="215"/>
        <end position="226"/>
    </location>
</feature>
<accession>A0ABU6TV85</accession>
<sequence>MRHLLAATWDVVSMYEAAENNGDEIELYTKHPISVPMVVEECVPDVHVTHDSPPLTPSKRRKKVPARRTPTPKKAHIPKRSHLIGEGSNDPRGGANLLSQPPQTPIQPPEPHEINQTQQGSAESAVPFTNPAPFTSVEVKSLGSMLTEAQNLNQRSSESTPTPSSFEVPSDELLTQYVPIPQVGPISQPSTESHPTQPSVAINNPTKNEEDVQGTKKKKRKNRSTKRPPTTGQRFVPNTDLSMPPSVYVPVDQEDYSDEDTGYHCYESEELNNIASDDDNQPQVFPQGNPDAPTKEVRLELEMEFETIKAFQMAAHIHGHYHISSYQLPHLSTREDHLAAATPLQTISL</sequence>